<dbReference type="Proteomes" id="UP000809440">
    <property type="component" value="Unassembled WGS sequence"/>
</dbReference>
<feature type="domain" description="N-acetyltransferase" evidence="2">
    <location>
        <begin position="12"/>
        <end position="169"/>
    </location>
</feature>
<evidence type="ECO:0000313" key="4">
    <source>
        <dbReference type="EMBL" id="MBM2417330.1"/>
    </source>
</evidence>
<dbReference type="GO" id="GO:0016747">
    <property type="term" value="F:acyltransferase activity, transferring groups other than amino-acyl groups"/>
    <property type="evidence" value="ECO:0007669"/>
    <property type="project" value="InterPro"/>
</dbReference>
<proteinExistence type="predicted"/>
<evidence type="ECO:0000313" key="6">
    <source>
        <dbReference type="Proteomes" id="UP000809440"/>
    </source>
</evidence>
<keyword evidence="6" id="KW-1185">Reference proteome</keyword>
<dbReference type="PANTHER" id="PTHR43792">
    <property type="entry name" value="GNAT FAMILY, PUTATIVE (AFU_ORTHOLOGUE AFUA_3G00765)-RELATED-RELATED"/>
    <property type="match status" value="1"/>
</dbReference>
<evidence type="ECO:0000256" key="1">
    <source>
        <dbReference type="SAM" id="MobiDB-lite"/>
    </source>
</evidence>
<dbReference type="EMBL" id="JAFBXE010000005">
    <property type="protein sequence ID" value="MBM2412433.1"/>
    <property type="molecule type" value="Genomic_DNA"/>
</dbReference>
<dbReference type="OrthoDB" id="6293260at2"/>
<reference evidence="3 6" key="1">
    <citation type="submission" date="2021-01" db="EMBL/GenBank/DDBJ databases">
        <title>Diatom-associated Roseobacters Show Island Model of Population Structure.</title>
        <authorList>
            <person name="Qu L."/>
            <person name="Feng X."/>
            <person name="Chen Y."/>
            <person name="Li L."/>
            <person name="Wang X."/>
            <person name="Hu Z."/>
            <person name="Wang H."/>
            <person name="Luo H."/>
        </authorList>
    </citation>
    <scope>NUCLEOTIDE SEQUENCE</scope>
    <source>
        <strain evidence="4 6">CC28-63</strain>
        <strain evidence="3">CC28-69</strain>
    </source>
</reference>
<protein>
    <submittedName>
        <fullName evidence="3">GNAT family N-acetyltransferase</fullName>
    </submittedName>
</protein>
<dbReference type="PROSITE" id="PS51186">
    <property type="entry name" value="GNAT"/>
    <property type="match status" value="1"/>
</dbReference>
<accession>A0A9Q2P2W6</accession>
<dbReference type="SUPFAM" id="SSF55729">
    <property type="entry name" value="Acyl-CoA N-acyltransferases (Nat)"/>
    <property type="match status" value="1"/>
</dbReference>
<dbReference type="Gene3D" id="3.40.630.30">
    <property type="match status" value="1"/>
</dbReference>
<organism evidence="3 5">
    <name type="scientific">Marivita cryptomonadis</name>
    <dbReference type="NCBI Taxonomy" id="505252"/>
    <lineage>
        <taxon>Bacteria</taxon>
        <taxon>Pseudomonadati</taxon>
        <taxon>Pseudomonadota</taxon>
        <taxon>Alphaproteobacteria</taxon>
        <taxon>Rhodobacterales</taxon>
        <taxon>Roseobacteraceae</taxon>
        <taxon>Marivita</taxon>
    </lineage>
</organism>
<gene>
    <name evidence="3" type="ORF">JQX41_08995</name>
    <name evidence="4" type="ORF">JQX48_10140</name>
</gene>
<dbReference type="GeneID" id="62639672"/>
<dbReference type="PANTHER" id="PTHR43792:SF1">
    <property type="entry name" value="N-ACETYLTRANSFERASE DOMAIN-CONTAINING PROTEIN"/>
    <property type="match status" value="1"/>
</dbReference>
<dbReference type="AlphaFoldDB" id="A0A9Q2P2W6"/>
<dbReference type="InterPro" id="IPR016181">
    <property type="entry name" value="Acyl_CoA_acyltransferase"/>
</dbReference>
<evidence type="ECO:0000259" key="2">
    <source>
        <dbReference type="PROSITE" id="PS51186"/>
    </source>
</evidence>
<evidence type="ECO:0000313" key="3">
    <source>
        <dbReference type="EMBL" id="MBM2412433.1"/>
    </source>
</evidence>
<dbReference type="Pfam" id="PF13302">
    <property type="entry name" value="Acetyltransf_3"/>
    <property type="match status" value="1"/>
</dbReference>
<dbReference type="InterPro" id="IPR000182">
    <property type="entry name" value="GNAT_dom"/>
</dbReference>
<dbReference type="EMBL" id="JAFBXF010000005">
    <property type="protein sequence ID" value="MBM2417330.1"/>
    <property type="molecule type" value="Genomic_DNA"/>
</dbReference>
<dbReference type="InterPro" id="IPR051531">
    <property type="entry name" value="N-acetyltransferase"/>
</dbReference>
<evidence type="ECO:0000313" key="5">
    <source>
        <dbReference type="Proteomes" id="UP000755667"/>
    </source>
</evidence>
<feature type="region of interest" description="Disordered" evidence="1">
    <location>
        <begin position="147"/>
        <end position="178"/>
    </location>
</feature>
<dbReference type="RefSeq" id="WP_085627955.1">
    <property type="nucleotide sequence ID" value="NZ_JAFBWU010000005.1"/>
</dbReference>
<comment type="caution">
    <text evidence="3">The sequence shown here is derived from an EMBL/GenBank/DDBJ whole genome shotgun (WGS) entry which is preliminary data.</text>
</comment>
<name>A0A9Q2P2W6_9RHOB</name>
<dbReference type="Proteomes" id="UP000755667">
    <property type="component" value="Unassembled WGS sequence"/>
</dbReference>
<sequence>MTATPIINTARLRLRGHTSTDLEQLCDLFATDRAVHMGGPIPRKQAWRWMASEVAMWDLMGHGAWGIETTEGEFIGQVGLLKPPHFPEVELGWTLLEKAEGKGYALEAAMGAMLWAWDQGFETLVSYIDPANTRSIALAERLGALHDPDAPLPEGETPEETIVYRHSPDSDGSPEAYT</sequence>